<dbReference type="EMBL" id="VSSQ01000811">
    <property type="protein sequence ID" value="MPM01634.1"/>
    <property type="molecule type" value="Genomic_DNA"/>
</dbReference>
<dbReference type="AlphaFoldDB" id="A0A644WH68"/>
<dbReference type="Gene3D" id="1.20.120.490">
    <property type="entry name" value="Hypothetical protein TM1646-like domain"/>
    <property type="match status" value="1"/>
</dbReference>
<gene>
    <name evidence="1" type="ORF">SDC9_47874</name>
</gene>
<dbReference type="InterPro" id="IPR024042">
    <property type="entry name" value="TM1646-like_dom_sf"/>
</dbReference>
<dbReference type="InterPro" id="IPR005585">
    <property type="entry name" value="DUF327"/>
</dbReference>
<protein>
    <recommendedName>
        <fullName evidence="2">DUF327 domain-containing protein</fullName>
    </recommendedName>
</protein>
<evidence type="ECO:0000313" key="1">
    <source>
        <dbReference type="EMBL" id="MPM01634.1"/>
    </source>
</evidence>
<accession>A0A644WH68</accession>
<dbReference type="Pfam" id="PF03885">
    <property type="entry name" value="DUF327"/>
    <property type="match status" value="1"/>
</dbReference>
<name>A0A644WH68_9ZZZZ</name>
<organism evidence="1">
    <name type="scientific">bioreactor metagenome</name>
    <dbReference type="NCBI Taxonomy" id="1076179"/>
    <lineage>
        <taxon>unclassified sequences</taxon>
        <taxon>metagenomes</taxon>
        <taxon>ecological metagenomes</taxon>
    </lineage>
</organism>
<proteinExistence type="predicted"/>
<dbReference type="SUPFAM" id="SSF158397">
    <property type="entry name" value="TM1646-like"/>
    <property type="match status" value="1"/>
</dbReference>
<reference evidence="1" key="1">
    <citation type="submission" date="2019-08" db="EMBL/GenBank/DDBJ databases">
        <authorList>
            <person name="Kucharzyk K."/>
            <person name="Murdoch R.W."/>
            <person name="Higgins S."/>
            <person name="Loffler F."/>
        </authorList>
    </citation>
    <scope>NUCLEOTIDE SEQUENCE</scope>
</reference>
<comment type="caution">
    <text evidence="1">The sequence shown here is derived from an EMBL/GenBank/DDBJ whole genome shotgun (WGS) entry which is preliminary data.</text>
</comment>
<evidence type="ECO:0008006" key="2">
    <source>
        <dbReference type="Google" id="ProtNLM"/>
    </source>
</evidence>
<sequence length="163" mass="19265">MGKKVRKYFLNNDIIIFRERVSSMEIGRINRKAPVKQDTKVISEKRDFSQSFNQARERKSEEQLKEMIENIHKKGNRLVITKTYGDVIAYKKLIKEYLESILKFMYDTKKDISFWQTQYFITIDTIDQKLEDLTKSLLNGEGENLNIASSIDEIQGLIVDIYR</sequence>